<dbReference type="Gene3D" id="3.10.180.10">
    <property type="entry name" value="2,3-Dihydroxybiphenyl 1,2-Dioxygenase, domain 1"/>
    <property type="match status" value="1"/>
</dbReference>
<feature type="domain" description="VOC" evidence="1">
    <location>
        <begin position="1"/>
        <end position="65"/>
    </location>
</feature>
<comment type="caution">
    <text evidence="2">The sequence shown here is derived from an EMBL/GenBank/DDBJ whole genome shotgun (WGS) entry which is preliminary data.</text>
</comment>
<protein>
    <recommendedName>
        <fullName evidence="1">VOC domain-containing protein</fullName>
    </recommendedName>
</protein>
<reference evidence="2 3" key="1">
    <citation type="submission" date="2021-05" db="EMBL/GenBank/DDBJ databases">
        <title>Novel Bacillus species.</title>
        <authorList>
            <person name="Liu G."/>
        </authorList>
    </citation>
    <scope>NUCLEOTIDE SEQUENCE [LARGE SCALE GENOMIC DNA]</scope>
    <source>
        <strain evidence="3">FJAT-49780</strain>
    </source>
</reference>
<organism evidence="2 3">
    <name type="scientific">Lederbergia citri</name>
    <dbReference type="NCBI Taxonomy" id="2833580"/>
    <lineage>
        <taxon>Bacteria</taxon>
        <taxon>Bacillati</taxon>
        <taxon>Bacillota</taxon>
        <taxon>Bacilli</taxon>
        <taxon>Bacillales</taxon>
        <taxon>Bacillaceae</taxon>
        <taxon>Lederbergia</taxon>
    </lineage>
</organism>
<name>A0A942TF34_9BACI</name>
<dbReference type="Proteomes" id="UP000681414">
    <property type="component" value="Unassembled WGS sequence"/>
</dbReference>
<keyword evidence="3" id="KW-1185">Reference proteome</keyword>
<proteinExistence type="predicted"/>
<dbReference type="RefSeq" id="WP_213125825.1">
    <property type="nucleotide sequence ID" value="NZ_JAGYPG010000002.1"/>
</dbReference>
<evidence type="ECO:0000259" key="1">
    <source>
        <dbReference type="PROSITE" id="PS51819"/>
    </source>
</evidence>
<accession>A0A942TF34</accession>
<dbReference type="InterPro" id="IPR004360">
    <property type="entry name" value="Glyas_Fos-R_dOase_dom"/>
</dbReference>
<evidence type="ECO:0000313" key="3">
    <source>
        <dbReference type="Proteomes" id="UP000681414"/>
    </source>
</evidence>
<dbReference type="AlphaFoldDB" id="A0A942TF34"/>
<sequence length="66" mass="7277">MDGLNGPINHLSILVDDIEAAVADLKSKGIVFELEITLDPNLYPNGEKFAIFRGPDGERLQLEQIL</sequence>
<gene>
    <name evidence="2" type="ORF">KHA97_11005</name>
</gene>
<dbReference type="InterPro" id="IPR037523">
    <property type="entry name" value="VOC_core"/>
</dbReference>
<dbReference type="InterPro" id="IPR029068">
    <property type="entry name" value="Glyas_Bleomycin-R_OHBP_Dase"/>
</dbReference>
<dbReference type="Pfam" id="PF00903">
    <property type="entry name" value="Glyoxalase"/>
    <property type="match status" value="1"/>
</dbReference>
<dbReference type="PROSITE" id="PS51819">
    <property type="entry name" value="VOC"/>
    <property type="match status" value="1"/>
</dbReference>
<dbReference type="SUPFAM" id="SSF54593">
    <property type="entry name" value="Glyoxalase/Bleomycin resistance protein/Dihydroxybiphenyl dioxygenase"/>
    <property type="match status" value="1"/>
</dbReference>
<evidence type="ECO:0000313" key="2">
    <source>
        <dbReference type="EMBL" id="MBS4195586.1"/>
    </source>
</evidence>
<dbReference type="EMBL" id="JAGYPG010000002">
    <property type="protein sequence ID" value="MBS4195586.1"/>
    <property type="molecule type" value="Genomic_DNA"/>
</dbReference>